<feature type="region of interest" description="Disordered" evidence="1">
    <location>
        <begin position="1"/>
        <end position="26"/>
    </location>
</feature>
<dbReference type="AlphaFoldDB" id="A0A8S4RFL8"/>
<keyword evidence="3" id="KW-1185">Reference proteome</keyword>
<reference evidence="2" key="1">
    <citation type="submission" date="2022-03" db="EMBL/GenBank/DDBJ databases">
        <authorList>
            <person name="Lindestad O."/>
        </authorList>
    </citation>
    <scope>NUCLEOTIDE SEQUENCE</scope>
</reference>
<dbReference type="OrthoDB" id="7481429at2759"/>
<proteinExistence type="predicted"/>
<comment type="caution">
    <text evidence="2">The sequence shown here is derived from an EMBL/GenBank/DDBJ whole genome shotgun (WGS) entry which is preliminary data.</text>
</comment>
<evidence type="ECO:0000256" key="1">
    <source>
        <dbReference type="SAM" id="MobiDB-lite"/>
    </source>
</evidence>
<evidence type="ECO:0000313" key="3">
    <source>
        <dbReference type="Proteomes" id="UP000838756"/>
    </source>
</evidence>
<evidence type="ECO:0000313" key="2">
    <source>
        <dbReference type="EMBL" id="CAH2235498.1"/>
    </source>
</evidence>
<accession>A0A8S4RFL8</accession>
<organism evidence="2 3">
    <name type="scientific">Pararge aegeria aegeria</name>
    <dbReference type="NCBI Taxonomy" id="348720"/>
    <lineage>
        <taxon>Eukaryota</taxon>
        <taxon>Metazoa</taxon>
        <taxon>Ecdysozoa</taxon>
        <taxon>Arthropoda</taxon>
        <taxon>Hexapoda</taxon>
        <taxon>Insecta</taxon>
        <taxon>Pterygota</taxon>
        <taxon>Neoptera</taxon>
        <taxon>Endopterygota</taxon>
        <taxon>Lepidoptera</taxon>
        <taxon>Glossata</taxon>
        <taxon>Ditrysia</taxon>
        <taxon>Papilionoidea</taxon>
        <taxon>Nymphalidae</taxon>
        <taxon>Satyrinae</taxon>
        <taxon>Satyrini</taxon>
        <taxon>Parargina</taxon>
        <taxon>Pararge</taxon>
    </lineage>
</organism>
<protein>
    <submittedName>
        <fullName evidence="2">Jg27826 protein</fullName>
    </submittedName>
</protein>
<dbReference type="EMBL" id="CAKXAJ010025127">
    <property type="protein sequence ID" value="CAH2235498.1"/>
    <property type="molecule type" value="Genomic_DNA"/>
</dbReference>
<name>A0A8S4RFL8_9NEOP</name>
<gene>
    <name evidence="2" type="primary">jg27826</name>
    <name evidence="2" type="ORF">PAEG_LOCUS13140</name>
</gene>
<dbReference type="Proteomes" id="UP000838756">
    <property type="component" value="Unassembled WGS sequence"/>
</dbReference>
<sequence length="145" mass="15606">MGTVAPDEACSRPSDPSGVGKFKGEPRRGATVPAVACAGASASVLTHSFYLRRVRVHAHDGLDERFNIRVEAGTVWHTPWEQHGVKRNQTHRHPQASHRQASGLACYNTGCGTPPLQIRGRARSGLACYNTGCGTPPLQIRGREA</sequence>